<gene>
    <name evidence="2" type="ORF">HERI1096_LOCUS25048</name>
</gene>
<proteinExistence type="predicted"/>
<evidence type="ECO:0000313" key="2">
    <source>
        <dbReference type="EMBL" id="CAE0124444.1"/>
    </source>
</evidence>
<evidence type="ECO:0000256" key="1">
    <source>
        <dbReference type="SAM" id="MobiDB-lite"/>
    </source>
</evidence>
<feature type="compositionally biased region" description="Basic and acidic residues" evidence="1">
    <location>
        <begin position="16"/>
        <end position="28"/>
    </location>
</feature>
<reference evidence="2" key="1">
    <citation type="submission" date="2021-01" db="EMBL/GenBank/DDBJ databases">
        <authorList>
            <person name="Corre E."/>
            <person name="Pelletier E."/>
            <person name="Niang G."/>
            <person name="Scheremetjew M."/>
            <person name="Finn R."/>
            <person name="Kale V."/>
            <person name="Holt S."/>
            <person name="Cochrane G."/>
            <person name="Meng A."/>
            <person name="Brown T."/>
            <person name="Cohen L."/>
        </authorList>
    </citation>
    <scope>NUCLEOTIDE SEQUENCE</scope>
    <source>
        <strain evidence="2">CCMP281</strain>
    </source>
</reference>
<protein>
    <submittedName>
        <fullName evidence="2">Uncharacterized protein</fullName>
    </submittedName>
</protein>
<name>A0A7S3F4K1_9EUKA</name>
<dbReference type="EMBL" id="HBHX01045245">
    <property type="protein sequence ID" value="CAE0124444.1"/>
    <property type="molecule type" value="Transcribed_RNA"/>
</dbReference>
<organism evidence="2">
    <name type="scientific">Haptolina ericina</name>
    <dbReference type="NCBI Taxonomy" id="156174"/>
    <lineage>
        <taxon>Eukaryota</taxon>
        <taxon>Haptista</taxon>
        <taxon>Haptophyta</taxon>
        <taxon>Prymnesiophyceae</taxon>
        <taxon>Prymnesiales</taxon>
        <taxon>Prymnesiaceae</taxon>
        <taxon>Haptolina</taxon>
    </lineage>
</organism>
<accession>A0A7S3F4K1</accession>
<dbReference type="AlphaFoldDB" id="A0A7S3F4K1"/>
<feature type="region of interest" description="Disordered" evidence="1">
    <location>
        <begin position="1"/>
        <end position="28"/>
    </location>
</feature>
<sequence length="136" mass="14427">MSTACGATRLSSASERGGEAARNLDARRPPALAQDASCGAKLVGQDVPFAVHSKSTGLSICRPQTELPCCSPCARQHLLHCLQRFVGHRAGLVRTVAFFLRATAIIGSVATTQLLHPLSHRLAALLQVSPRPAHTR</sequence>
<feature type="compositionally biased region" description="Polar residues" evidence="1">
    <location>
        <begin position="1"/>
        <end position="14"/>
    </location>
</feature>